<keyword evidence="1" id="KW-0732">Signal</keyword>
<feature type="chain" id="PRO_5045479688" description="Lipoprotein" evidence="1">
    <location>
        <begin position="21"/>
        <end position="224"/>
    </location>
</feature>
<gene>
    <name evidence="2" type="ORF">H4W81_001066</name>
</gene>
<accession>A0ABR9K8F2</accession>
<proteinExistence type="predicted"/>
<dbReference type="PROSITE" id="PS51257">
    <property type="entry name" value="PROKAR_LIPOPROTEIN"/>
    <property type="match status" value="1"/>
</dbReference>
<evidence type="ECO:0000256" key="1">
    <source>
        <dbReference type="SAM" id="SignalP"/>
    </source>
</evidence>
<evidence type="ECO:0000313" key="3">
    <source>
        <dbReference type="Proteomes" id="UP000661607"/>
    </source>
</evidence>
<dbReference type="RefSeq" id="WP_192773728.1">
    <property type="nucleotide sequence ID" value="NZ_BAAASY010000052.1"/>
</dbReference>
<evidence type="ECO:0000313" key="2">
    <source>
        <dbReference type="EMBL" id="MBE1558287.1"/>
    </source>
</evidence>
<name>A0ABR9K8F2_9ACTN</name>
<reference evidence="2 3" key="1">
    <citation type="submission" date="2020-10" db="EMBL/GenBank/DDBJ databases">
        <title>Sequencing the genomes of 1000 actinobacteria strains.</title>
        <authorList>
            <person name="Klenk H.-P."/>
        </authorList>
    </citation>
    <scope>NUCLEOTIDE SEQUENCE [LARGE SCALE GENOMIC DNA]</scope>
    <source>
        <strain evidence="2 3">DSM 43748</strain>
    </source>
</reference>
<keyword evidence="3" id="KW-1185">Reference proteome</keyword>
<protein>
    <recommendedName>
        <fullName evidence="4">Lipoprotein</fullName>
    </recommendedName>
</protein>
<comment type="caution">
    <text evidence="2">The sequence shown here is derived from an EMBL/GenBank/DDBJ whole genome shotgun (WGS) entry which is preliminary data.</text>
</comment>
<sequence length="224" mass="23732">MSKRYHFVTASVLCLTLTTACGSSGSIVGGLITVARAPGGQLGEYTSPPDDFKRIGSDANGVTVAVPHEWVAHDLTKGDIEEFLERSGLSGKQKESLKKDMQAMADVKAILAIDPKSSKASPNRFATNLNAFCQPGRSSAEELMDANTKGLEEFGAKVSEATKVRIAGGEAARILYTLPAGNVKVKGTQFHVPTSDTVCTVTLSTDQDNKQKLFDQIGATISPL</sequence>
<dbReference type="Proteomes" id="UP000661607">
    <property type="component" value="Unassembled WGS sequence"/>
</dbReference>
<organism evidence="2 3">
    <name type="scientific">Nonomuraea africana</name>
    <dbReference type="NCBI Taxonomy" id="46171"/>
    <lineage>
        <taxon>Bacteria</taxon>
        <taxon>Bacillati</taxon>
        <taxon>Actinomycetota</taxon>
        <taxon>Actinomycetes</taxon>
        <taxon>Streptosporangiales</taxon>
        <taxon>Streptosporangiaceae</taxon>
        <taxon>Nonomuraea</taxon>
    </lineage>
</organism>
<evidence type="ECO:0008006" key="4">
    <source>
        <dbReference type="Google" id="ProtNLM"/>
    </source>
</evidence>
<dbReference type="EMBL" id="JADBEF010000001">
    <property type="protein sequence ID" value="MBE1558287.1"/>
    <property type="molecule type" value="Genomic_DNA"/>
</dbReference>
<feature type="signal peptide" evidence="1">
    <location>
        <begin position="1"/>
        <end position="20"/>
    </location>
</feature>